<dbReference type="EMBL" id="LHPF02000013">
    <property type="protein sequence ID" value="PSC71797.1"/>
    <property type="molecule type" value="Genomic_DNA"/>
</dbReference>
<protein>
    <submittedName>
        <fullName evidence="5">O-glucosyltransferase 1</fullName>
    </submittedName>
</protein>
<organism evidence="5 6">
    <name type="scientific">Micractinium conductrix</name>
    <dbReference type="NCBI Taxonomy" id="554055"/>
    <lineage>
        <taxon>Eukaryota</taxon>
        <taxon>Viridiplantae</taxon>
        <taxon>Chlorophyta</taxon>
        <taxon>core chlorophytes</taxon>
        <taxon>Trebouxiophyceae</taxon>
        <taxon>Chlorellales</taxon>
        <taxon>Chlorellaceae</taxon>
        <taxon>Chlorella clade</taxon>
        <taxon>Micractinium</taxon>
    </lineage>
</organism>
<evidence type="ECO:0000256" key="1">
    <source>
        <dbReference type="ARBA" id="ARBA00010118"/>
    </source>
</evidence>
<dbReference type="PANTHER" id="PTHR12203">
    <property type="entry name" value="KDEL LYS-ASP-GLU-LEU CONTAINING - RELATED"/>
    <property type="match status" value="1"/>
</dbReference>
<feature type="domain" description="Glycosyl transferase CAP10" evidence="4">
    <location>
        <begin position="118"/>
        <end position="369"/>
    </location>
</feature>
<evidence type="ECO:0000256" key="3">
    <source>
        <dbReference type="SAM" id="MobiDB-lite"/>
    </source>
</evidence>
<evidence type="ECO:0000259" key="4">
    <source>
        <dbReference type="SMART" id="SM00672"/>
    </source>
</evidence>
<dbReference type="InterPro" id="IPR051091">
    <property type="entry name" value="O-Glucosyltr/Glycosyltrsf_90"/>
</dbReference>
<dbReference type="GO" id="GO:0016740">
    <property type="term" value="F:transferase activity"/>
    <property type="evidence" value="ECO:0007669"/>
    <property type="project" value="UniProtKB-KW"/>
</dbReference>
<dbReference type="Pfam" id="PF05686">
    <property type="entry name" value="Glyco_transf_90"/>
    <property type="match status" value="1"/>
</dbReference>
<name>A0A2P6VCI6_9CHLO</name>
<sequence length="424" mass="46626">MGVRQFNGKGAGLGLWFGCGFGAGWGFGGAPLGVAGLSAGGMCGVVAGLGWGAGFGMGTQYINVSPEFTEGKKHRPNIFKQAQYIVNKRAYVVGEAPSYESRLLGIKRQLLPLWMHGQLPEGLDVVIEQEDWPTVLRNRTADCPDPGPLVAPAKQTGNDSHAHALLAPDHSFAGWPEARTLSWAEMLPLLQRAAAHHPWDNRSRLLFFRGAATGDRNLTDPDLSLDYPELLDVQLVNWTQAEQAARFVPLTDHCRHRLLLHMPGNSYAARLKYLMACGSAVVSPDSPFAEFWYHLLRRDENIIVVEPVDSFNRGHHLADAAEELRQDDWLAGRVGAAGAGLAADALAPVRVAAYWRRLLQKYAELQLRNVTERTCSMCAHTREQWEVQRRRDLNLTAEEEPPPGWDAGLPPFAPLLRSGPKGTP</sequence>
<dbReference type="Proteomes" id="UP000239649">
    <property type="component" value="Unassembled WGS sequence"/>
</dbReference>
<proteinExistence type="inferred from homology"/>
<gene>
    <name evidence="5" type="ORF">C2E20_4869</name>
</gene>
<dbReference type="SMART" id="SM00672">
    <property type="entry name" value="CAP10"/>
    <property type="match status" value="1"/>
</dbReference>
<comment type="caution">
    <text evidence="5">The sequence shown here is derived from an EMBL/GenBank/DDBJ whole genome shotgun (WGS) entry which is preliminary data.</text>
</comment>
<keyword evidence="2" id="KW-0808">Transferase</keyword>
<feature type="region of interest" description="Disordered" evidence="3">
    <location>
        <begin position="396"/>
        <end position="424"/>
    </location>
</feature>
<dbReference type="InterPro" id="IPR006598">
    <property type="entry name" value="CAP10"/>
</dbReference>
<dbReference type="OrthoDB" id="512899at2759"/>
<evidence type="ECO:0000256" key="2">
    <source>
        <dbReference type="ARBA" id="ARBA00022679"/>
    </source>
</evidence>
<keyword evidence="6" id="KW-1185">Reference proteome</keyword>
<dbReference type="AlphaFoldDB" id="A0A2P6VCI6"/>
<evidence type="ECO:0000313" key="6">
    <source>
        <dbReference type="Proteomes" id="UP000239649"/>
    </source>
</evidence>
<dbReference type="PANTHER" id="PTHR12203:SF35">
    <property type="entry name" value="PROTEIN O-GLUCOSYLTRANSFERASE 1"/>
    <property type="match status" value="1"/>
</dbReference>
<reference evidence="5 6" key="1">
    <citation type="journal article" date="2018" name="Plant J.">
        <title>Genome sequences of Chlorella sorokiniana UTEX 1602 and Micractinium conductrix SAG 241.80: implications to maltose excretion by a green alga.</title>
        <authorList>
            <person name="Arriola M.B."/>
            <person name="Velmurugan N."/>
            <person name="Zhang Y."/>
            <person name="Plunkett M.H."/>
            <person name="Hondzo H."/>
            <person name="Barney B.M."/>
        </authorList>
    </citation>
    <scope>NUCLEOTIDE SEQUENCE [LARGE SCALE GENOMIC DNA]</scope>
    <source>
        <strain evidence="5 6">SAG 241.80</strain>
    </source>
</reference>
<accession>A0A2P6VCI6</accession>
<evidence type="ECO:0000313" key="5">
    <source>
        <dbReference type="EMBL" id="PSC71797.1"/>
    </source>
</evidence>
<comment type="similarity">
    <text evidence="1">Belongs to the glycosyltransferase 90 family.</text>
</comment>